<accession>A0ABT8YX83</accession>
<gene>
    <name evidence="1" type="ORF">Q5M86_05485</name>
</gene>
<sequence length="225" mass="25143">MKKIIIFIFALILSFNTVIYAASYENVKHAVGIDFGTTIFSAVTLPGVANLIFQPKNGATEKLFKGGFGIRFTYNYRYLPKQAIDATFGIYTFSGYYNGVKTIEGTSNYEKFYNADVIAIPASIGVRFYFNKRDKDNGFFLLPKVGMTILAVNGRDYSAGKEQKSAIANFYISGEMGFKIDMFTKMGANWPVRPFIDISILDFGYSFTHGIRFVPLPRLAVGVAF</sequence>
<evidence type="ECO:0000313" key="1">
    <source>
        <dbReference type="EMBL" id="MDO7020221.1"/>
    </source>
</evidence>
<protein>
    <recommendedName>
        <fullName evidence="3">Outer membrane protein beta-barrel domain-containing protein</fullName>
    </recommendedName>
</protein>
<dbReference type="RefSeq" id="WP_304385165.1">
    <property type="nucleotide sequence ID" value="NZ_JAUPBL010000035.1"/>
</dbReference>
<dbReference type="Proteomes" id="UP001175147">
    <property type="component" value="Unassembled WGS sequence"/>
</dbReference>
<keyword evidence="2" id="KW-1185">Reference proteome</keyword>
<proteinExistence type="predicted"/>
<evidence type="ECO:0008006" key="3">
    <source>
        <dbReference type="Google" id="ProtNLM"/>
    </source>
</evidence>
<dbReference type="EMBL" id="JAUPBM010000052">
    <property type="protein sequence ID" value="MDO7020221.1"/>
    <property type="molecule type" value="Genomic_DNA"/>
</dbReference>
<reference evidence="1" key="1">
    <citation type="submission" date="2023-07" db="EMBL/GenBank/DDBJ databases">
        <title>Mucosal microbiota of week-old chicken and adult hens.</title>
        <authorList>
            <person name="Volf J."/>
            <person name="Karasova D."/>
            <person name="Crhanova M."/>
            <person name="Faldynova M."/>
            <person name="Prikrylova H."/>
            <person name="Zeman M."/>
            <person name="Babak V."/>
            <person name="Rajova J."/>
            <person name="Rychlik I."/>
        </authorList>
    </citation>
    <scope>NUCLEOTIDE SEQUENCE</scope>
    <source>
        <strain evidence="1">ET902</strain>
    </source>
</reference>
<organism evidence="1 2">
    <name type="scientific">Brachyspira innocens</name>
    <dbReference type="NCBI Taxonomy" id="13264"/>
    <lineage>
        <taxon>Bacteria</taxon>
        <taxon>Pseudomonadati</taxon>
        <taxon>Spirochaetota</taxon>
        <taxon>Spirochaetia</taxon>
        <taxon>Brachyspirales</taxon>
        <taxon>Brachyspiraceae</taxon>
        <taxon>Brachyspira</taxon>
    </lineage>
</organism>
<comment type="caution">
    <text evidence="1">The sequence shown here is derived from an EMBL/GenBank/DDBJ whole genome shotgun (WGS) entry which is preliminary data.</text>
</comment>
<evidence type="ECO:0000313" key="2">
    <source>
        <dbReference type="Proteomes" id="UP001175147"/>
    </source>
</evidence>
<name>A0ABT8YX83_9SPIR</name>